<evidence type="ECO:0000256" key="1">
    <source>
        <dbReference type="SAM" id="MobiDB-lite"/>
    </source>
</evidence>
<keyword evidence="4" id="KW-1185">Reference proteome</keyword>
<feature type="compositionally biased region" description="Basic and acidic residues" evidence="1">
    <location>
        <begin position="150"/>
        <end position="169"/>
    </location>
</feature>
<proteinExistence type="predicted"/>
<dbReference type="Proteomes" id="UP000509302">
    <property type="component" value="Chromosome"/>
</dbReference>
<keyword evidence="2" id="KW-0732">Signal</keyword>
<name>A0A7H9APP8_9FLAO</name>
<evidence type="ECO:0000313" key="3">
    <source>
        <dbReference type="EMBL" id="QLG45438.1"/>
    </source>
</evidence>
<sequence length="265" mass="29043">MKRLHYLFSILCFALLNVSSSCSKDKANEMGEISQESGDENQNPSASGKFELVAKADYLSNNGSGEQAWGDNVTIEAFKINGDAGEVVFETQFKDDGFGVAGGRWKQIDYYYEYQGEIVKSSEALVFTFKRPAAEVTLQVGQMDPGEGQQAKEGKTCEEGGSKNKVDESGKWTAYDENNNIIGSGILLDEYSIEGKLPNSMGSYRFLLDTGNQKITKLVIEATQWGGEERGCPTQRGSYANQPLNDSGNTENNSEFNVMGLSFTL</sequence>
<evidence type="ECO:0000313" key="4">
    <source>
        <dbReference type="Proteomes" id="UP000509302"/>
    </source>
</evidence>
<feature type="signal peptide" evidence="2">
    <location>
        <begin position="1"/>
        <end position="23"/>
    </location>
</feature>
<dbReference type="AlphaFoldDB" id="A0A7H9APP8"/>
<reference evidence="3 4" key="1">
    <citation type="journal article" date="2006" name="Int. J. Syst. Evol. Microbiol.">
        <title>Costertonia aggregata gen. nov., sp. nov., a mesophilic marine bacterium of the family Flavobacteriaceae, isolated from a mature biofilm.</title>
        <authorList>
            <person name="Kwon K.K."/>
            <person name="Lee Y.K."/>
            <person name="Lee H.K."/>
        </authorList>
    </citation>
    <scope>NUCLEOTIDE SEQUENCE [LARGE SCALE GENOMIC DNA]</scope>
    <source>
        <strain evidence="3 4">KCCM 42265</strain>
    </source>
</reference>
<dbReference type="EMBL" id="CP058595">
    <property type="protein sequence ID" value="QLG45438.1"/>
    <property type="molecule type" value="Genomic_DNA"/>
</dbReference>
<dbReference type="KEGG" id="cagg:HYG79_08800"/>
<organism evidence="3 4">
    <name type="scientific">Costertonia aggregata</name>
    <dbReference type="NCBI Taxonomy" id="343403"/>
    <lineage>
        <taxon>Bacteria</taxon>
        <taxon>Pseudomonadati</taxon>
        <taxon>Bacteroidota</taxon>
        <taxon>Flavobacteriia</taxon>
        <taxon>Flavobacteriales</taxon>
        <taxon>Flavobacteriaceae</taxon>
        <taxon>Costertonia</taxon>
    </lineage>
</organism>
<feature type="region of interest" description="Disordered" evidence="1">
    <location>
        <begin position="144"/>
        <end position="169"/>
    </location>
</feature>
<dbReference type="RefSeq" id="WP_179241727.1">
    <property type="nucleotide sequence ID" value="NZ_CP058595.1"/>
</dbReference>
<evidence type="ECO:0000256" key="2">
    <source>
        <dbReference type="SAM" id="SignalP"/>
    </source>
</evidence>
<feature type="chain" id="PRO_5028842499" evidence="2">
    <location>
        <begin position="24"/>
        <end position="265"/>
    </location>
</feature>
<dbReference type="PROSITE" id="PS51257">
    <property type="entry name" value="PROKAR_LIPOPROTEIN"/>
    <property type="match status" value="1"/>
</dbReference>
<accession>A0A7H9APP8</accession>
<gene>
    <name evidence="3" type="ORF">HYG79_08800</name>
</gene>
<protein>
    <submittedName>
        <fullName evidence="3">Uncharacterized protein</fullName>
    </submittedName>
</protein>